<dbReference type="GO" id="GO:0015095">
    <property type="term" value="F:magnesium ion transmembrane transporter activity"/>
    <property type="evidence" value="ECO:0007669"/>
    <property type="project" value="TreeGrafter"/>
</dbReference>
<evidence type="ECO:0000256" key="2">
    <source>
        <dbReference type="ARBA" id="ARBA00009765"/>
    </source>
</evidence>
<dbReference type="SUPFAM" id="SSF144083">
    <property type="entry name" value="Magnesium transport protein CorA, transmembrane region"/>
    <property type="match status" value="1"/>
</dbReference>
<keyword evidence="6 9" id="KW-1133">Transmembrane helix</keyword>
<dbReference type="Proteomes" id="UP001140091">
    <property type="component" value="Unassembled WGS sequence"/>
</dbReference>
<feature type="region of interest" description="Disordered" evidence="8">
    <location>
        <begin position="233"/>
        <end position="294"/>
    </location>
</feature>
<evidence type="ECO:0000313" key="10">
    <source>
        <dbReference type="EMBL" id="KAJ2935966.1"/>
    </source>
</evidence>
<feature type="non-terminal residue" evidence="10">
    <location>
        <position position="471"/>
    </location>
</feature>
<gene>
    <name evidence="10" type="ORF">H1R20_g1128</name>
</gene>
<evidence type="ECO:0000256" key="1">
    <source>
        <dbReference type="ARBA" id="ARBA00004651"/>
    </source>
</evidence>
<evidence type="ECO:0000256" key="3">
    <source>
        <dbReference type="ARBA" id="ARBA00022448"/>
    </source>
</evidence>
<dbReference type="InterPro" id="IPR002523">
    <property type="entry name" value="MgTranspt_CorA/ZnTranspt_ZntB"/>
</dbReference>
<evidence type="ECO:0000256" key="6">
    <source>
        <dbReference type="ARBA" id="ARBA00022989"/>
    </source>
</evidence>
<feature type="compositionally biased region" description="Basic and acidic residues" evidence="8">
    <location>
        <begin position="234"/>
        <end position="246"/>
    </location>
</feature>
<comment type="similarity">
    <text evidence="2">Belongs to the CorA metal ion transporter (MIT) (TC 1.A.35) family.</text>
</comment>
<evidence type="ECO:0000256" key="9">
    <source>
        <dbReference type="SAM" id="Phobius"/>
    </source>
</evidence>
<dbReference type="GO" id="GO:0015087">
    <property type="term" value="F:cobalt ion transmembrane transporter activity"/>
    <property type="evidence" value="ECO:0007669"/>
    <property type="project" value="TreeGrafter"/>
</dbReference>
<keyword evidence="5 9" id="KW-0812">Transmembrane</keyword>
<evidence type="ECO:0000313" key="11">
    <source>
        <dbReference type="Proteomes" id="UP001140091"/>
    </source>
</evidence>
<reference evidence="10" key="1">
    <citation type="submission" date="2022-06" db="EMBL/GenBank/DDBJ databases">
        <title>Genome Sequence of Candolleomyces eurysporus.</title>
        <authorList>
            <person name="Buettner E."/>
        </authorList>
    </citation>
    <scope>NUCLEOTIDE SEQUENCE</scope>
    <source>
        <strain evidence="10">VTCC 930004</strain>
    </source>
</reference>
<dbReference type="Pfam" id="PF01544">
    <property type="entry name" value="CorA"/>
    <property type="match status" value="2"/>
</dbReference>
<dbReference type="AlphaFoldDB" id="A0A9W8JHR6"/>
<dbReference type="PANTHER" id="PTHR46494">
    <property type="entry name" value="CORA FAMILY METAL ION TRANSPORTER (EUROFUNG)"/>
    <property type="match status" value="1"/>
</dbReference>
<evidence type="ECO:0000256" key="7">
    <source>
        <dbReference type="ARBA" id="ARBA00023136"/>
    </source>
</evidence>
<evidence type="ECO:0008006" key="12">
    <source>
        <dbReference type="Google" id="ProtNLM"/>
    </source>
</evidence>
<feature type="region of interest" description="Disordered" evidence="8">
    <location>
        <begin position="30"/>
        <end position="63"/>
    </location>
</feature>
<feature type="compositionally biased region" description="Low complexity" evidence="8">
    <location>
        <begin position="257"/>
        <end position="270"/>
    </location>
</feature>
<evidence type="ECO:0000256" key="5">
    <source>
        <dbReference type="ARBA" id="ARBA00022692"/>
    </source>
</evidence>
<feature type="transmembrane region" description="Helical" evidence="9">
    <location>
        <begin position="412"/>
        <end position="434"/>
    </location>
</feature>
<dbReference type="PANTHER" id="PTHR46494:SF1">
    <property type="entry name" value="CORA FAMILY METAL ION TRANSPORTER (EUROFUNG)"/>
    <property type="match status" value="1"/>
</dbReference>
<dbReference type="GO" id="GO:0000287">
    <property type="term" value="F:magnesium ion binding"/>
    <property type="evidence" value="ECO:0007669"/>
    <property type="project" value="TreeGrafter"/>
</dbReference>
<keyword evidence="11" id="KW-1185">Reference proteome</keyword>
<accession>A0A9W8JHR6</accession>
<feature type="transmembrane region" description="Helical" evidence="9">
    <location>
        <begin position="379"/>
        <end position="400"/>
    </location>
</feature>
<comment type="caution">
    <text evidence="10">The sequence shown here is derived from an EMBL/GenBank/DDBJ whole genome shotgun (WGS) entry which is preliminary data.</text>
</comment>
<organism evidence="10 11">
    <name type="scientific">Candolleomyces eurysporus</name>
    <dbReference type="NCBI Taxonomy" id="2828524"/>
    <lineage>
        <taxon>Eukaryota</taxon>
        <taxon>Fungi</taxon>
        <taxon>Dikarya</taxon>
        <taxon>Basidiomycota</taxon>
        <taxon>Agaricomycotina</taxon>
        <taxon>Agaricomycetes</taxon>
        <taxon>Agaricomycetidae</taxon>
        <taxon>Agaricales</taxon>
        <taxon>Agaricineae</taxon>
        <taxon>Psathyrellaceae</taxon>
        <taxon>Candolleomyces</taxon>
    </lineage>
</organism>
<feature type="compositionally biased region" description="Basic and acidic residues" evidence="8">
    <location>
        <begin position="34"/>
        <end position="46"/>
    </location>
</feature>
<feature type="compositionally biased region" description="Basic residues" evidence="8">
    <location>
        <begin position="247"/>
        <end position="256"/>
    </location>
</feature>
<dbReference type="InterPro" id="IPR045861">
    <property type="entry name" value="CorA_cytoplasmic_dom"/>
</dbReference>
<keyword evidence="7 9" id="KW-0472">Membrane</keyword>
<sequence length="471" mass="53546">MVSRSPSDNSGGLPKAPGVEAASISDLQSLMNKEINHASSDSKDMLEGLVSPPDRPRRNPFSSIKSTIRKRLGALSGYYSLSRREQIARLRELKKGDRVEIRKEPMFIFLLHNGTVISIHPTLLDHTAPIRERIHHPDSVLRTSDDPSLLVESLIDLAVDRILEVMDEYQVKISDLERAILIDPNMDVVRSLHILSGDLIMLKRTFEPIKTMIFGLRKYDLDRCIALRDSLAQAKKEQQVRDEKREHAKNKKKGKHGPQQQQPQTATTTTSGAPIPLVPPTIPEHEHEPEHGQDLQQSMGVDHALLKSDEQHLRAMAAGHGPHVKGYLSYKSKVYLADVYDHMDFALSSLDSFSETTENLINYAFNIASYDMNIVMKRLTLVTIIFLPLTLLTGYFGMNFEPFWSVEKNSDFFFWKLAIPTMACLVPLFMISDIKHAYKSSQRKRHDRMAIQELRDHPNLVNSEKFCTYQG</sequence>
<proteinExistence type="inferred from homology"/>
<protein>
    <recommendedName>
        <fullName evidence="12">Magnesium transport protein CorA</fullName>
    </recommendedName>
</protein>
<dbReference type="OrthoDB" id="165352at2759"/>
<comment type="subcellular location">
    <subcellularLocation>
        <location evidence="1">Cell membrane</location>
        <topology evidence="1">Multi-pass membrane protein</topology>
    </subcellularLocation>
</comment>
<dbReference type="EMBL" id="JANBPK010000238">
    <property type="protein sequence ID" value="KAJ2935966.1"/>
    <property type="molecule type" value="Genomic_DNA"/>
</dbReference>
<evidence type="ECO:0000256" key="4">
    <source>
        <dbReference type="ARBA" id="ARBA00022475"/>
    </source>
</evidence>
<feature type="compositionally biased region" description="Basic and acidic residues" evidence="8">
    <location>
        <begin position="283"/>
        <end position="293"/>
    </location>
</feature>
<keyword evidence="3" id="KW-0813">Transport</keyword>
<name>A0A9W8JHR6_9AGAR</name>
<keyword evidence="4" id="KW-1003">Cell membrane</keyword>
<dbReference type="SUPFAM" id="SSF143865">
    <property type="entry name" value="CorA soluble domain-like"/>
    <property type="match status" value="1"/>
</dbReference>
<evidence type="ECO:0000256" key="8">
    <source>
        <dbReference type="SAM" id="MobiDB-lite"/>
    </source>
</evidence>
<dbReference type="GO" id="GO:0050897">
    <property type="term" value="F:cobalt ion binding"/>
    <property type="evidence" value="ECO:0007669"/>
    <property type="project" value="TreeGrafter"/>
</dbReference>
<dbReference type="InterPro" id="IPR045863">
    <property type="entry name" value="CorA_TM1_TM2"/>
</dbReference>
<dbReference type="GO" id="GO:0005886">
    <property type="term" value="C:plasma membrane"/>
    <property type="evidence" value="ECO:0007669"/>
    <property type="project" value="UniProtKB-SubCell"/>
</dbReference>
<dbReference type="Gene3D" id="1.20.58.340">
    <property type="entry name" value="Magnesium transport protein CorA, transmembrane region"/>
    <property type="match status" value="2"/>
</dbReference>